<protein>
    <submittedName>
        <fullName evidence="6">Extracellular ligand-binding receptor</fullName>
    </submittedName>
</protein>
<accession>A0A0G0QPG0</accession>
<proteinExistence type="inferred from homology"/>
<comment type="similarity">
    <text evidence="1">Belongs to the leucine-binding protein family.</text>
</comment>
<dbReference type="PANTHER" id="PTHR30483">
    <property type="entry name" value="LEUCINE-SPECIFIC-BINDING PROTEIN"/>
    <property type="match status" value="1"/>
</dbReference>
<evidence type="ECO:0000256" key="3">
    <source>
        <dbReference type="ARBA" id="ARBA00022729"/>
    </source>
</evidence>
<dbReference type="Gene3D" id="3.40.50.2300">
    <property type="match status" value="2"/>
</dbReference>
<evidence type="ECO:0000313" key="7">
    <source>
        <dbReference type="Proteomes" id="UP000034665"/>
    </source>
</evidence>
<dbReference type="InterPro" id="IPR000709">
    <property type="entry name" value="Leu_Ile_Val-bd"/>
</dbReference>
<keyword evidence="4" id="KW-0029">Amino-acid transport</keyword>
<dbReference type="Proteomes" id="UP000034665">
    <property type="component" value="Unassembled WGS sequence"/>
</dbReference>
<evidence type="ECO:0000256" key="2">
    <source>
        <dbReference type="ARBA" id="ARBA00022448"/>
    </source>
</evidence>
<sequence>MQKNIKTVIAVVVVLLVGSGIYFATNNNKGGEQQPLTIGYIGPLTGPSAVLGMDAIKAIEIAVAETNEKGGINGQQVRLVAEDDQYLTKNTVSAYSKLVNTDKAKVIMIATYGGVFAVAEQAKKDGVVVIDPLDCNSQVANADKNIFCIATETESIGYSLADYMIENDMKKAGIMYSTKDSFMALVNDAFTKRYTEKGGVVQVESFNYDDTDFRTQLTKLKQGNADGLVLLGHDETGLIMKQARNLGINAKFLATGTITSPPAQQAAEGAAEGTVFAYWEASADNALAKAFEGKFVAVVGRGPILPLTTHPAYDTTKLLLEVVFPNISAKMNVNDIKKELLSVKGYMGTTGEISMDAMGAARIKESVFKLVNGAPVKL</sequence>
<evidence type="ECO:0000256" key="4">
    <source>
        <dbReference type="ARBA" id="ARBA00022970"/>
    </source>
</evidence>
<dbReference type="STRING" id="1619013.UT41_C0002G0059"/>
<feature type="domain" description="Leucine-binding protein" evidence="5">
    <location>
        <begin position="35"/>
        <end position="356"/>
    </location>
</feature>
<dbReference type="InterPro" id="IPR028081">
    <property type="entry name" value="Leu-bd"/>
</dbReference>
<dbReference type="Pfam" id="PF13458">
    <property type="entry name" value="Peripla_BP_6"/>
    <property type="match status" value="1"/>
</dbReference>
<dbReference type="InterPro" id="IPR051010">
    <property type="entry name" value="BCAA_transport"/>
</dbReference>
<dbReference type="EMBL" id="LBWR01000002">
    <property type="protein sequence ID" value="KKR12285.1"/>
    <property type="molecule type" value="Genomic_DNA"/>
</dbReference>
<keyword evidence="3" id="KW-0732">Signal</keyword>
<reference evidence="6 7" key="1">
    <citation type="journal article" date="2015" name="Nature">
        <title>rRNA introns, odd ribosomes, and small enigmatic genomes across a large radiation of phyla.</title>
        <authorList>
            <person name="Brown C.T."/>
            <person name="Hug L.A."/>
            <person name="Thomas B.C."/>
            <person name="Sharon I."/>
            <person name="Castelle C.J."/>
            <person name="Singh A."/>
            <person name="Wilkins M.J."/>
            <person name="Williams K.H."/>
            <person name="Banfield J.F."/>
        </authorList>
    </citation>
    <scope>NUCLEOTIDE SEQUENCE [LARGE SCALE GENOMIC DNA]</scope>
</reference>
<dbReference type="GO" id="GO:0006865">
    <property type="term" value="P:amino acid transport"/>
    <property type="evidence" value="ECO:0007669"/>
    <property type="project" value="UniProtKB-KW"/>
</dbReference>
<dbReference type="InterPro" id="IPR028082">
    <property type="entry name" value="Peripla_BP_I"/>
</dbReference>
<evidence type="ECO:0000259" key="5">
    <source>
        <dbReference type="Pfam" id="PF13458"/>
    </source>
</evidence>
<organism evidence="6 7">
    <name type="scientific">Candidatus Wolfebacteria bacterium GW2011_GWC2_39_22</name>
    <dbReference type="NCBI Taxonomy" id="1619013"/>
    <lineage>
        <taxon>Bacteria</taxon>
        <taxon>Candidatus Wolfeibacteriota</taxon>
    </lineage>
</organism>
<name>A0A0G0QPG0_9BACT</name>
<evidence type="ECO:0000256" key="1">
    <source>
        <dbReference type="ARBA" id="ARBA00010062"/>
    </source>
</evidence>
<evidence type="ECO:0000313" key="6">
    <source>
        <dbReference type="EMBL" id="KKR12285.1"/>
    </source>
</evidence>
<dbReference type="PANTHER" id="PTHR30483:SF6">
    <property type="entry name" value="PERIPLASMIC BINDING PROTEIN OF ABC TRANSPORTER FOR NATURAL AMINO ACIDS"/>
    <property type="match status" value="1"/>
</dbReference>
<gene>
    <name evidence="6" type="ORF">UT41_C0002G0059</name>
</gene>
<comment type="caution">
    <text evidence="6">The sequence shown here is derived from an EMBL/GenBank/DDBJ whole genome shotgun (WGS) entry which is preliminary data.</text>
</comment>
<dbReference type="AlphaFoldDB" id="A0A0G0QPG0"/>
<keyword evidence="6" id="KW-0675">Receptor</keyword>
<dbReference type="SUPFAM" id="SSF53822">
    <property type="entry name" value="Periplasmic binding protein-like I"/>
    <property type="match status" value="1"/>
</dbReference>
<dbReference type="PRINTS" id="PR00337">
    <property type="entry name" value="LEUILEVALBP"/>
</dbReference>
<keyword evidence="2" id="KW-0813">Transport</keyword>